<gene>
    <name evidence="1" type="ORF">AB3N04_06210</name>
</gene>
<dbReference type="RefSeq" id="WP_368505232.1">
    <property type="nucleotide sequence ID" value="NZ_CP162551.1"/>
</dbReference>
<organism evidence="1">
    <name type="scientific">Alkalihalophilus sp. As8PL</name>
    <dbReference type="NCBI Taxonomy" id="3237103"/>
    <lineage>
        <taxon>Bacteria</taxon>
        <taxon>Bacillati</taxon>
        <taxon>Bacillota</taxon>
        <taxon>Bacilli</taxon>
        <taxon>Bacillales</taxon>
        <taxon>Bacillaceae</taxon>
        <taxon>Alkalihalophilus</taxon>
    </lineage>
</organism>
<dbReference type="EMBL" id="CP162551">
    <property type="protein sequence ID" value="XDI37905.1"/>
    <property type="molecule type" value="Genomic_DNA"/>
</dbReference>
<evidence type="ECO:0000313" key="1">
    <source>
        <dbReference type="EMBL" id="XDI37905.1"/>
    </source>
</evidence>
<evidence type="ECO:0008006" key="2">
    <source>
        <dbReference type="Google" id="ProtNLM"/>
    </source>
</evidence>
<reference evidence="1" key="1">
    <citation type="submission" date="2024-07" db="EMBL/GenBank/DDBJ databases">
        <title>Identification and characteristics of an arsenic-resistant bacterial isolate, which belongs to a novel species.</title>
        <authorList>
            <person name="Juszczyk A."/>
            <person name="Kowalczyk A."/>
            <person name="Was K."/>
            <person name="Kosowicz W."/>
            <person name="Budzyn A."/>
            <person name="Latowski D."/>
        </authorList>
    </citation>
    <scope>NUCLEOTIDE SEQUENCE</scope>
    <source>
        <strain evidence="1">As8PL</strain>
    </source>
</reference>
<protein>
    <recommendedName>
        <fullName evidence="2">DUF1653 domain-containing protein</fullName>
    </recommendedName>
</protein>
<proteinExistence type="predicted"/>
<sequence length="158" mass="19133">MKKIAVYQGEHFPLVMNDNEYFLKSRVKVEGFREYVDEDGEVYPNIFIKHISLEEMDNAYTVKHFVYYQNKWFEVYSPITKRQVDQNTFLLFSSDYEDVEKHDFKKQEQFVFVKEIKMAEIERLKEIQTPILTFKEQEETVKIIEQSDVKEYLMGILD</sequence>
<dbReference type="AlphaFoldDB" id="A0AB39BWH7"/>
<accession>A0AB39BWH7</accession>
<name>A0AB39BWH7_9BACI</name>